<reference evidence="11" key="1">
    <citation type="journal article" date="2020" name="mSystems">
        <title>Genome- and Community-Level Interaction Insights into Carbon Utilization and Element Cycling Functions of Hydrothermarchaeota in Hydrothermal Sediment.</title>
        <authorList>
            <person name="Zhou Z."/>
            <person name="Liu Y."/>
            <person name="Xu W."/>
            <person name="Pan J."/>
            <person name="Luo Z.H."/>
            <person name="Li M."/>
        </authorList>
    </citation>
    <scope>NUCLEOTIDE SEQUENCE [LARGE SCALE GENOMIC DNA]</scope>
    <source>
        <strain evidence="11">SpSt-34</strain>
        <strain evidence="12">SpSt-69</strain>
    </source>
</reference>
<protein>
    <recommendedName>
        <fullName evidence="5">Adenosylhomocysteinase</fullName>
        <ecNumber evidence="5">3.13.2.1</ecNumber>
    </recommendedName>
    <alternativeName>
        <fullName evidence="5">S-adenosyl-L-homocysteine hydrolase</fullName>
        <shortName evidence="5">AdoHcyase</shortName>
    </alternativeName>
</protein>
<dbReference type="SMART" id="SM00996">
    <property type="entry name" value="AdoHcyase"/>
    <property type="match status" value="1"/>
</dbReference>
<evidence type="ECO:0000256" key="2">
    <source>
        <dbReference type="ARBA" id="ARBA00022563"/>
    </source>
</evidence>
<proteinExistence type="inferred from homology"/>
<dbReference type="SUPFAM" id="SSF51735">
    <property type="entry name" value="NAD(P)-binding Rossmann-fold domains"/>
    <property type="match status" value="1"/>
</dbReference>
<name>A0A7C2PL99_UNCW3</name>
<feature type="binding site" evidence="7">
    <location>
        <position position="346"/>
    </location>
    <ligand>
        <name>NAD(+)</name>
        <dbReference type="ChEBI" id="CHEBI:57540"/>
    </ligand>
</feature>
<evidence type="ECO:0000256" key="7">
    <source>
        <dbReference type="PIRSR" id="PIRSR001109-2"/>
    </source>
</evidence>
<dbReference type="PANTHER" id="PTHR23420:SF0">
    <property type="entry name" value="ADENOSYLHOMOCYSTEINASE"/>
    <property type="match status" value="1"/>
</dbReference>
<comment type="function">
    <text evidence="5">May play a key role in the regulation of the intracellular concentration of adenosylhomocysteine.</text>
</comment>
<comment type="similarity">
    <text evidence="1 5 9">Belongs to the adenosylhomocysteinase family.</text>
</comment>
<evidence type="ECO:0000259" key="10">
    <source>
        <dbReference type="SMART" id="SM00997"/>
    </source>
</evidence>
<feature type="binding site" evidence="5 6">
    <location>
        <position position="183"/>
    </location>
    <ligand>
        <name>substrate</name>
    </ligand>
</feature>
<dbReference type="GO" id="GO:0004013">
    <property type="term" value="F:adenosylhomocysteinase activity"/>
    <property type="evidence" value="ECO:0007669"/>
    <property type="project" value="UniProtKB-UniRule"/>
</dbReference>
<feature type="binding site" evidence="5 6">
    <location>
        <position position="149"/>
    </location>
    <ligand>
        <name>substrate</name>
    </ligand>
</feature>
<feature type="binding site" evidence="5 7">
    <location>
        <begin position="292"/>
        <end position="294"/>
    </location>
    <ligand>
        <name>NAD(+)</name>
        <dbReference type="ChEBI" id="CHEBI:57540"/>
    </ligand>
</feature>
<comment type="caution">
    <text evidence="11">The sequence shown here is derived from an EMBL/GenBank/DDBJ whole genome shotgun (WGS) entry which is preliminary data.</text>
</comment>
<evidence type="ECO:0000256" key="9">
    <source>
        <dbReference type="RuleBase" id="RU004166"/>
    </source>
</evidence>
<feature type="binding site" evidence="5">
    <location>
        <begin position="213"/>
        <end position="218"/>
    </location>
    <ligand>
        <name>NAD(+)</name>
        <dbReference type="ChEBI" id="CHEBI:57540"/>
    </ligand>
</feature>
<dbReference type="PROSITE" id="PS00738">
    <property type="entry name" value="ADOHCYASE_1"/>
    <property type="match status" value="1"/>
</dbReference>
<feature type="binding site" evidence="7">
    <location>
        <begin position="215"/>
        <end position="220"/>
    </location>
    <ligand>
        <name>NAD(+)</name>
        <dbReference type="ChEBI" id="CHEBI:57540"/>
    </ligand>
</feature>
<accession>A0A7C2PL99</accession>
<evidence type="ECO:0000256" key="3">
    <source>
        <dbReference type="ARBA" id="ARBA00022801"/>
    </source>
</evidence>
<dbReference type="PANTHER" id="PTHR23420">
    <property type="entry name" value="ADENOSYLHOMOCYSTEINASE"/>
    <property type="match status" value="1"/>
</dbReference>
<evidence type="ECO:0000313" key="11">
    <source>
        <dbReference type="EMBL" id="HEN28499.1"/>
    </source>
</evidence>
<feature type="binding site" evidence="5 6">
    <location>
        <position position="54"/>
    </location>
    <ligand>
        <name>substrate</name>
    </ligand>
</feature>
<dbReference type="CDD" id="cd00401">
    <property type="entry name" value="SAHH"/>
    <property type="match status" value="1"/>
</dbReference>
<keyword evidence="5" id="KW-0963">Cytoplasm</keyword>
<dbReference type="Gene3D" id="3.40.50.1480">
    <property type="entry name" value="Adenosylhomocysteinase-like"/>
    <property type="match status" value="1"/>
</dbReference>
<dbReference type="AlphaFoldDB" id="A0A7C2PL99"/>
<evidence type="ECO:0000256" key="8">
    <source>
        <dbReference type="RuleBase" id="RU000548"/>
    </source>
</evidence>
<comment type="cofactor">
    <cofactor evidence="5 7 8">
        <name>NAD(+)</name>
        <dbReference type="ChEBI" id="CHEBI:57540"/>
    </cofactor>
    <text evidence="5 7 8">Binds 1 NAD(+) per subunit.</text>
</comment>
<dbReference type="InterPro" id="IPR020082">
    <property type="entry name" value="S-Ado-L-homoCys_hydrolase_CS"/>
</dbReference>
<gene>
    <name evidence="5" type="primary">ahcY</name>
    <name evidence="11" type="ORF">ENQ77_07645</name>
    <name evidence="12" type="ORF">ENU66_00720</name>
</gene>
<dbReference type="GO" id="GO:0071269">
    <property type="term" value="P:L-homocysteine biosynthetic process"/>
    <property type="evidence" value="ECO:0007669"/>
    <property type="project" value="UniProtKB-UniRule"/>
</dbReference>
<organism evidence="11">
    <name type="scientific">candidate division WOR-3 bacterium</name>
    <dbReference type="NCBI Taxonomy" id="2052148"/>
    <lineage>
        <taxon>Bacteria</taxon>
        <taxon>Bacteria division WOR-3</taxon>
    </lineage>
</organism>
<keyword evidence="4 5" id="KW-0520">NAD</keyword>
<keyword evidence="2 5" id="KW-0554">One-carbon metabolism</keyword>
<dbReference type="UniPathway" id="UPA00314">
    <property type="reaction ID" value="UER00076"/>
</dbReference>
<feature type="domain" description="S-adenosyl-L-homocysteine hydrolase NAD binding" evidence="10">
    <location>
        <begin position="184"/>
        <end position="345"/>
    </location>
</feature>
<dbReference type="Pfam" id="PF00670">
    <property type="entry name" value="AdoHcyase_NAD"/>
    <property type="match status" value="1"/>
</dbReference>
<dbReference type="Pfam" id="PF05221">
    <property type="entry name" value="AdoHcyase"/>
    <property type="match status" value="2"/>
</dbReference>
<comment type="catalytic activity">
    <reaction evidence="5 8">
        <text>S-adenosyl-L-homocysteine + H2O = L-homocysteine + adenosine</text>
        <dbReference type="Rhea" id="RHEA:21708"/>
        <dbReference type="ChEBI" id="CHEBI:15377"/>
        <dbReference type="ChEBI" id="CHEBI:16335"/>
        <dbReference type="ChEBI" id="CHEBI:57856"/>
        <dbReference type="ChEBI" id="CHEBI:58199"/>
        <dbReference type="EC" id="3.13.2.1"/>
    </reaction>
</comment>
<evidence type="ECO:0000256" key="1">
    <source>
        <dbReference type="ARBA" id="ARBA00007122"/>
    </source>
</evidence>
<dbReference type="InterPro" id="IPR036291">
    <property type="entry name" value="NAD(P)-bd_dom_sf"/>
</dbReference>
<comment type="pathway">
    <text evidence="5 8">Amino-acid biosynthesis; L-homocysteine biosynthesis; L-homocysteine from S-adenosyl-L-homocysteine: step 1/1.</text>
</comment>
<dbReference type="NCBIfam" id="NF004005">
    <property type="entry name" value="PRK05476.2-3"/>
    <property type="match status" value="1"/>
</dbReference>
<dbReference type="InterPro" id="IPR042172">
    <property type="entry name" value="Adenosylhomocyst_ase-like_sf"/>
</dbReference>
<dbReference type="HAMAP" id="MF_00563">
    <property type="entry name" value="AdoHcyase"/>
    <property type="match status" value="1"/>
</dbReference>
<dbReference type="FunFam" id="3.40.50.720:FF:000004">
    <property type="entry name" value="Adenosylhomocysteinase"/>
    <property type="match status" value="1"/>
</dbReference>
<comment type="caution">
    <text evidence="5">Lacks conserved residue(s) required for the propagation of feature annotation.</text>
</comment>
<evidence type="ECO:0000256" key="5">
    <source>
        <dbReference type="HAMAP-Rule" id="MF_00563"/>
    </source>
</evidence>
<dbReference type="EMBL" id="DTDJ01000009">
    <property type="protein sequence ID" value="HGL16856.1"/>
    <property type="molecule type" value="Genomic_DNA"/>
</dbReference>
<dbReference type="Gene3D" id="3.40.50.720">
    <property type="entry name" value="NAD(P)-binding Rossmann-like Domain"/>
    <property type="match status" value="1"/>
</dbReference>
<dbReference type="SMART" id="SM00997">
    <property type="entry name" value="AdoHcyase_NAD"/>
    <property type="match status" value="1"/>
</dbReference>
<comment type="subcellular location">
    <subcellularLocation>
        <location evidence="5">Cytoplasm</location>
    </subcellularLocation>
</comment>
<evidence type="ECO:0000256" key="4">
    <source>
        <dbReference type="ARBA" id="ARBA00023027"/>
    </source>
</evidence>
<sequence length="417" mass="45980">MTDYKIRDISLADSGLKKIEWASARMRVLRKLVEEFKDARPLSGVKISACLHVTSETANLVIALKELGAEVYLSPSNPLSTQDDVAASLVRDFGISVFAVHGESRESYYENLEIVASKSPDIIMDDGADLTTLVHEKELYQNIKGGTEETTTGVIRIKAMEKDRVLKFPVIAVNESKTKHLFDNRYGTGQSTIDGILRATNILLSSTTVVVAGYGWCGRGIAMRAKGMGARVIVTEVDPIKALEAFEDGFMVMPMEEAVKFADIVVTATGCKDVVTAKHFEVIKDGCILANAGHFDVEVNVKYLYENAAQVEKIRENLEKVTLRSGKVVYLIAKGRLVNLAAAEGHPADVMDLSFSNQILAVLYLLENYGRLKSGVYTLPEDLDRKVAEYKLKTLGISIDKLTDEQKKYLRSWGEGT</sequence>
<dbReference type="SUPFAM" id="SSF52283">
    <property type="entry name" value="Formate/glycerate dehydrogenase catalytic domain-like"/>
    <property type="match status" value="1"/>
</dbReference>
<dbReference type="GO" id="GO:0006730">
    <property type="term" value="P:one-carbon metabolic process"/>
    <property type="evidence" value="ECO:0007669"/>
    <property type="project" value="UniProtKB-UniRule"/>
</dbReference>
<feature type="binding site" evidence="5 7">
    <location>
        <position position="339"/>
    </location>
    <ligand>
        <name>NAD(+)</name>
        <dbReference type="ChEBI" id="CHEBI:57540"/>
    </ligand>
</feature>
<dbReference type="InterPro" id="IPR015878">
    <property type="entry name" value="Ado_hCys_hydrolase_NAD-bd"/>
</dbReference>
<feature type="binding site" evidence="5 7">
    <location>
        <position position="236"/>
    </location>
    <ligand>
        <name>NAD(+)</name>
        <dbReference type="ChEBI" id="CHEBI:57540"/>
    </ligand>
</feature>
<dbReference type="EMBL" id="DSOL01000219">
    <property type="protein sequence ID" value="HEN28499.1"/>
    <property type="molecule type" value="Genomic_DNA"/>
</dbReference>
<feature type="binding site" evidence="5 6">
    <location>
        <position position="126"/>
    </location>
    <ligand>
        <name>substrate</name>
    </ligand>
</feature>
<dbReference type="GO" id="GO:0005829">
    <property type="term" value="C:cytosol"/>
    <property type="evidence" value="ECO:0007669"/>
    <property type="project" value="TreeGrafter"/>
</dbReference>
<evidence type="ECO:0000313" key="12">
    <source>
        <dbReference type="EMBL" id="HGL16856.1"/>
    </source>
</evidence>
<dbReference type="EC" id="3.13.2.1" evidence="5"/>
<evidence type="ECO:0000256" key="6">
    <source>
        <dbReference type="PIRSR" id="PIRSR001109-1"/>
    </source>
</evidence>
<dbReference type="InterPro" id="IPR000043">
    <property type="entry name" value="Adenosylhomocysteinase-like"/>
</dbReference>
<dbReference type="NCBIfam" id="TIGR00936">
    <property type="entry name" value="ahcY"/>
    <property type="match status" value="1"/>
</dbReference>
<keyword evidence="3 5" id="KW-0378">Hydrolase</keyword>
<dbReference type="PIRSF" id="PIRSF001109">
    <property type="entry name" value="Ad_hcy_hydrolase"/>
    <property type="match status" value="1"/>
</dbReference>
<feature type="binding site" evidence="5 7">
    <location>
        <begin position="150"/>
        <end position="152"/>
    </location>
    <ligand>
        <name>NAD(+)</name>
        <dbReference type="ChEBI" id="CHEBI:57540"/>
    </ligand>
</feature>
<dbReference type="GO" id="GO:0033353">
    <property type="term" value="P:S-adenosylmethionine cycle"/>
    <property type="evidence" value="ECO:0007669"/>
    <property type="project" value="TreeGrafter"/>
</dbReference>
<feature type="binding site" evidence="5 6">
    <location>
        <position position="179"/>
    </location>
    <ligand>
        <name>substrate</name>
    </ligand>
</feature>
<feature type="binding site" evidence="5">
    <location>
        <position position="184"/>
    </location>
    <ligand>
        <name>NAD(+)</name>
        <dbReference type="ChEBI" id="CHEBI:57540"/>
    </ligand>
</feature>